<dbReference type="Proteomes" id="UP000221165">
    <property type="component" value="Unassembled WGS sequence"/>
</dbReference>
<evidence type="ECO:0000313" key="1">
    <source>
        <dbReference type="EMBL" id="PHJ15214.1"/>
    </source>
</evidence>
<protein>
    <submittedName>
        <fullName evidence="1">Uncharacterized protein</fullName>
    </submittedName>
</protein>
<feature type="non-terminal residue" evidence="1">
    <location>
        <position position="43"/>
    </location>
</feature>
<dbReference type="GeneID" id="94434287"/>
<keyword evidence="2" id="KW-1185">Reference proteome</keyword>
<organism evidence="1 2">
    <name type="scientific">Cystoisospora suis</name>
    <dbReference type="NCBI Taxonomy" id="483139"/>
    <lineage>
        <taxon>Eukaryota</taxon>
        <taxon>Sar</taxon>
        <taxon>Alveolata</taxon>
        <taxon>Apicomplexa</taxon>
        <taxon>Conoidasida</taxon>
        <taxon>Coccidia</taxon>
        <taxon>Eucoccidiorida</taxon>
        <taxon>Eimeriorina</taxon>
        <taxon>Sarcocystidae</taxon>
        <taxon>Cystoisospora</taxon>
    </lineage>
</organism>
<gene>
    <name evidence="1" type="ORF">CSUI_010975</name>
</gene>
<reference evidence="1 2" key="1">
    <citation type="journal article" date="2017" name="Int. J. Parasitol.">
        <title>The genome of the protozoan parasite Cystoisospora suis and a reverse vaccinology approach to identify vaccine candidates.</title>
        <authorList>
            <person name="Palmieri N."/>
            <person name="Shrestha A."/>
            <person name="Ruttkowski B."/>
            <person name="Beck T."/>
            <person name="Vogl C."/>
            <person name="Tomley F."/>
            <person name="Blake D.P."/>
            <person name="Joachim A."/>
        </authorList>
    </citation>
    <scope>NUCLEOTIDE SEQUENCE [LARGE SCALE GENOMIC DNA]</scope>
    <source>
        <strain evidence="1 2">Wien I</strain>
    </source>
</reference>
<sequence length="43" mass="4516">KFDASPSFFLMINPGESSSLCSGSAPNTMPLLGVPWIPFDLSG</sequence>
<evidence type="ECO:0000313" key="2">
    <source>
        <dbReference type="Proteomes" id="UP000221165"/>
    </source>
</evidence>
<dbReference type="VEuPathDB" id="ToxoDB:CSUI_010975"/>
<accession>A0A2C6KFN3</accession>
<dbReference type="EMBL" id="MIGC01009101">
    <property type="protein sequence ID" value="PHJ15214.1"/>
    <property type="molecule type" value="Genomic_DNA"/>
</dbReference>
<name>A0A2C6KFN3_9APIC</name>
<comment type="caution">
    <text evidence="1">The sequence shown here is derived from an EMBL/GenBank/DDBJ whole genome shotgun (WGS) entry which is preliminary data.</text>
</comment>
<dbReference type="RefSeq" id="XP_067916948.1">
    <property type="nucleotide sequence ID" value="XM_068071076.1"/>
</dbReference>
<proteinExistence type="predicted"/>
<feature type="non-terminal residue" evidence="1">
    <location>
        <position position="1"/>
    </location>
</feature>
<dbReference type="AlphaFoldDB" id="A0A2C6KFN3"/>